<dbReference type="GO" id="GO:0008168">
    <property type="term" value="F:methyltransferase activity"/>
    <property type="evidence" value="ECO:0007669"/>
    <property type="project" value="UniProtKB-KW"/>
</dbReference>
<accession>A0A1W1C0I2</accession>
<proteinExistence type="predicted"/>
<keyword evidence="1" id="KW-0489">Methyltransferase</keyword>
<dbReference type="Gene3D" id="3.40.50.150">
    <property type="entry name" value="Vaccinia Virus protein VP39"/>
    <property type="match status" value="1"/>
</dbReference>
<name>A0A1W1C0I2_9ZZZZ</name>
<sequence>MNCIVCGCLVDSFVDIKSQIEYFECGRCELIMKSPDNFASFEKQKMRYDLHENSADDIGYQRYFARFIDFVLPQIDGVGSALDFGCGASTLLSQMLERHGVECDYYDPIYHPDLSFKSKRYDLIVSVEVFEHLHDPRGTFKMLVNRLNHNGYLALQTEFRPSSREEFLEWYYRLDPTHILFFSPKTLETLSDTYLLKSISNNGKNIILFQKKEMKNIL</sequence>
<evidence type="ECO:0000313" key="1">
    <source>
        <dbReference type="EMBL" id="SFV59254.1"/>
    </source>
</evidence>
<dbReference type="GO" id="GO:0032259">
    <property type="term" value="P:methylation"/>
    <property type="evidence" value="ECO:0007669"/>
    <property type="project" value="UniProtKB-KW"/>
</dbReference>
<dbReference type="InterPro" id="IPR029063">
    <property type="entry name" value="SAM-dependent_MTases_sf"/>
</dbReference>
<dbReference type="SUPFAM" id="SSF53335">
    <property type="entry name" value="S-adenosyl-L-methionine-dependent methyltransferases"/>
    <property type="match status" value="1"/>
</dbReference>
<dbReference type="Pfam" id="PF13489">
    <property type="entry name" value="Methyltransf_23"/>
    <property type="match status" value="1"/>
</dbReference>
<organism evidence="1">
    <name type="scientific">hydrothermal vent metagenome</name>
    <dbReference type="NCBI Taxonomy" id="652676"/>
    <lineage>
        <taxon>unclassified sequences</taxon>
        <taxon>metagenomes</taxon>
        <taxon>ecological metagenomes</taxon>
    </lineage>
</organism>
<dbReference type="EMBL" id="FPHC01000051">
    <property type="protein sequence ID" value="SFV59254.1"/>
    <property type="molecule type" value="Genomic_DNA"/>
</dbReference>
<reference evidence="1" key="1">
    <citation type="submission" date="2016-10" db="EMBL/GenBank/DDBJ databases">
        <authorList>
            <person name="de Groot N.N."/>
        </authorList>
    </citation>
    <scope>NUCLEOTIDE SEQUENCE</scope>
</reference>
<protein>
    <submittedName>
        <fullName evidence="1">Putative methyltransferase associated with DUF414</fullName>
    </submittedName>
</protein>
<dbReference type="AlphaFoldDB" id="A0A1W1C0I2"/>
<gene>
    <name evidence="1" type="ORF">MNB_SV-6-1387</name>
</gene>
<keyword evidence="1" id="KW-0808">Transferase</keyword>